<dbReference type="Proteomes" id="UP000059680">
    <property type="component" value="Chromosome 2"/>
</dbReference>
<reference evidence="3" key="1">
    <citation type="journal article" date="2005" name="Nature">
        <title>The map-based sequence of the rice genome.</title>
        <authorList>
            <consortium name="International rice genome sequencing project (IRGSP)"/>
            <person name="Matsumoto T."/>
            <person name="Wu J."/>
            <person name="Kanamori H."/>
            <person name="Katayose Y."/>
            <person name="Fujisawa M."/>
            <person name="Namiki N."/>
            <person name="Mizuno H."/>
            <person name="Yamamoto K."/>
            <person name="Antonio B.A."/>
            <person name="Baba T."/>
            <person name="Sakata K."/>
            <person name="Nagamura Y."/>
            <person name="Aoki H."/>
            <person name="Arikawa K."/>
            <person name="Arita K."/>
            <person name="Bito T."/>
            <person name="Chiden Y."/>
            <person name="Fujitsuka N."/>
            <person name="Fukunaka R."/>
            <person name="Hamada M."/>
            <person name="Harada C."/>
            <person name="Hayashi A."/>
            <person name="Hijishita S."/>
            <person name="Honda M."/>
            <person name="Hosokawa S."/>
            <person name="Ichikawa Y."/>
            <person name="Idonuma A."/>
            <person name="Iijima M."/>
            <person name="Ikeda M."/>
            <person name="Ikeno M."/>
            <person name="Ito K."/>
            <person name="Ito S."/>
            <person name="Ito T."/>
            <person name="Ito Y."/>
            <person name="Ito Y."/>
            <person name="Iwabuchi A."/>
            <person name="Kamiya K."/>
            <person name="Karasawa W."/>
            <person name="Kurita K."/>
            <person name="Katagiri S."/>
            <person name="Kikuta A."/>
            <person name="Kobayashi H."/>
            <person name="Kobayashi N."/>
            <person name="Machita K."/>
            <person name="Maehara T."/>
            <person name="Masukawa M."/>
            <person name="Mizubayashi T."/>
            <person name="Mukai Y."/>
            <person name="Nagasaki H."/>
            <person name="Nagata Y."/>
            <person name="Naito S."/>
            <person name="Nakashima M."/>
            <person name="Nakama Y."/>
            <person name="Nakamichi Y."/>
            <person name="Nakamura M."/>
            <person name="Meguro A."/>
            <person name="Negishi M."/>
            <person name="Ohta I."/>
            <person name="Ohta T."/>
            <person name="Okamoto M."/>
            <person name="Ono N."/>
            <person name="Saji S."/>
            <person name="Sakaguchi M."/>
            <person name="Sakai K."/>
            <person name="Shibata M."/>
            <person name="Shimokawa T."/>
            <person name="Song J."/>
            <person name="Takazaki Y."/>
            <person name="Terasawa K."/>
            <person name="Tsugane M."/>
            <person name="Tsuji K."/>
            <person name="Ueda S."/>
            <person name="Waki K."/>
            <person name="Yamagata H."/>
            <person name="Yamamoto M."/>
            <person name="Yamamoto S."/>
            <person name="Yamane H."/>
            <person name="Yoshiki S."/>
            <person name="Yoshihara R."/>
            <person name="Yukawa K."/>
            <person name="Zhong H."/>
            <person name="Yano M."/>
            <person name="Yuan Q."/>
            <person name="Ouyang S."/>
            <person name="Liu J."/>
            <person name="Jones K.M."/>
            <person name="Gansberger K."/>
            <person name="Moffat K."/>
            <person name="Hill J."/>
            <person name="Bera J."/>
            <person name="Fadrosh D."/>
            <person name="Jin S."/>
            <person name="Johri S."/>
            <person name="Kim M."/>
            <person name="Overton L."/>
            <person name="Reardon M."/>
            <person name="Tsitrin T."/>
            <person name="Vuong H."/>
            <person name="Weaver B."/>
            <person name="Ciecko A."/>
            <person name="Tallon L."/>
            <person name="Jackson J."/>
            <person name="Pai G."/>
            <person name="Aken S.V."/>
            <person name="Utterback T."/>
            <person name="Reidmuller S."/>
            <person name="Feldblyum T."/>
            <person name="Hsiao J."/>
            <person name="Zismann V."/>
            <person name="Iobst S."/>
            <person name="de Vazeille A.R."/>
            <person name="Buell C.R."/>
            <person name="Ying K."/>
            <person name="Li Y."/>
            <person name="Lu T."/>
            <person name="Huang Y."/>
            <person name="Zhao Q."/>
            <person name="Feng Q."/>
            <person name="Zhang L."/>
            <person name="Zhu J."/>
            <person name="Weng Q."/>
            <person name="Mu J."/>
            <person name="Lu Y."/>
            <person name="Fan D."/>
            <person name="Liu Y."/>
            <person name="Guan J."/>
            <person name="Zhang Y."/>
            <person name="Yu S."/>
            <person name="Liu X."/>
            <person name="Zhang Y."/>
            <person name="Hong G."/>
            <person name="Han B."/>
            <person name="Choisne N."/>
            <person name="Demange N."/>
            <person name="Orjeda G."/>
            <person name="Samain S."/>
            <person name="Cattolico L."/>
            <person name="Pelletier E."/>
            <person name="Couloux A."/>
            <person name="Segurens B."/>
            <person name="Wincker P."/>
            <person name="D'Hont A."/>
            <person name="Scarpelli C."/>
            <person name="Weissenbach J."/>
            <person name="Salanoubat M."/>
            <person name="Quetier F."/>
            <person name="Yu Y."/>
            <person name="Kim H.R."/>
            <person name="Rambo T."/>
            <person name="Currie J."/>
            <person name="Collura K."/>
            <person name="Luo M."/>
            <person name="Yang T."/>
            <person name="Ammiraju J.S.S."/>
            <person name="Engler F."/>
            <person name="Soderlund C."/>
            <person name="Wing R.A."/>
            <person name="Palmer L.E."/>
            <person name="de la Bastide M."/>
            <person name="Spiegel L."/>
            <person name="Nascimento L."/>
            <person name="Zutavern T."/>
            <person name="O'Shaughnessy A."/>
            <person name="Dike S."/>
            <person name="Dedhia N."/>
            <person name="Preston R."/>
            <person name="Balija V."/>
            <person name="McCombie W.R."/>
            <person name="Chow T."/>
            <person name="Chen H."/>
            <person name="Chung M."/>
            <person name="Chen C."/>
            <person name="Shaw J."/>
            <person name="Wu H."/>
            <person name="Hsiao K."/>
            <person name="Chao Y."/>
            <person name="Chu M."/>
            <person name="Cheng C."/>
            <person name="Hour A."/>
            <person name="Lee P."/>
            <person name="Lin S."/>
            <person name="Lin Y."/>
            <person name="Liou J."/>
            <person name="Liu S."/>
            <person name="Hsing Y."/>
            <person name="Raghuvanshi S."/>
            <person name="Mohanty A."/>
            <person name="Bharti A.K."/>
            <person name="Gaur A."/>
            <person name="Gupta V."/>
            <person name="Kumar D."/>
            <person name="Ravi V."/>
            <person name="Vij S."/>
            <person name="Kapur A."/>
            <person name="Khurana P."/>
            <person name="Khurana P."/>
            <person name="Khurana J.P."/>
            <person name="Tyagi A.K."/>
            <person name="Gaikwad K."/>
            <person name="Singh A."/>
            <person name="Dalal V."/>
            <person name="Srivastava S."/>
            <person name="Dixit A."/>
            <person name="Pal A.K."/>
            <person name="Ghazi I.A."/>
            <person name="Yadav M."/>
            <person name="Pandit A."/>
            <person name="Bhargava A."/>
            <person name="Sureshbabu K."/>
            <person name="Batra K."/>
            <person name="Sharma T.R."/>
            <person name="Mohapatra T."/>
            <person name="Singh N.K."/>
            <person name="Messing J."/>
            <person name="Nelson A.B."/>
            <person name="Fuks G."/>
            <person name="Kavchok S."/>
            <person name="Keizer G."/>
            <person name="Linton E."/>
            <person name="Llaca V."/>
            <person name="Song R."/>
            <person name="Tanyolac B."/>
            <person name="Young S."/>
            <person name="Ho-Il K."/>
            <person name="Hahn J.H."/>
            <person name="Sangsakoo G."/>
            <person name="Vanavichit A."/>
            <person name="de Mattos Luiz.A.T."/>
            <person name="Zimmer P.D."/>
            <person name="Malone G."/>
            <person name="Dellagostin O."/>
            <person name="de Oliveira A.C."/>
            <person name="Bevan M."/>
            <person name="Bancroft I."/>
            <person name="Minx P."/>
            <person name="Cordum H."/>
            <person name="Wilson R."/>
            <person name="Cheng Z."/>
            <person name="Jin W."/>
            <person name="Jiang J."/>
            <person name="Leong S.A."/>
            <person name="Iwama H."/>
            <person name="Gojobori T."/>
            <person name="Itoh T."/>
            <person name="Niimura Y."/>
            <person name="Fujii Y."/>
            <person name="Habara T."/>
            <person name="Sakai H."/>
            <person name="Sato Y."/>
            <person name="Wilson G."/>
            <person name="Kumar K."/>
            <person name="McCouch S."/>
            <person name="Juretic N."/>
            <person name="Hoen D."/>
            <person name="Wright S."/>
            <person name="Bruskiewich R."/>
            <person name="Bureau T."/>
            <person name="Miyao A."/>
            <person name="Hirochika H."/>
            <person name="Nishikawa T."/>
            <person name="Kadowaki K."/>
            <person name="Sugiura M."/>
            <person name="Burr B."/>
            <person name="Sasaki T."/>
        </authorList>
    </citation>
    <scope>NUCLEOTIDE SEQUENCE [LARGE SCALE GENOMIC DNA]</scope>
    <source>
        <strain evidence="3">cv. Nipponbare</strain>
    </source>
</reference>
<accession>A0A0P0VPN0</accession>
<name>A0A0P0VPN0_ORYSJ</name>
<sequence length="112" mass="12218">MEGQHTDAQSYGGHSFPYTGAGEEIKDAKSNATYVRVDPDSDPFHRTSEPINDDSLPPSPSCAAMIRYASSSSTLSKATALDYLIRDKLWVIDNLGSECPTSARLWHSLVNV</sequence>
<reference evidence="2 3" key="2">
    <citation type="journal article" date="2013" name="Plant Cell Physiol.">
        <title>Rice Annotation Project Database (RAP-DB): an integrative and interactive database for rice genomics.</title>
        <authorList>
            <person name="Sakai H."/>
            <person name="Lee S.S."/>
            <person name="Tanaka T."/>
            <person name="Numa H."/>
            <person name="Kim J."/>
            <person name="Kawahara Y."/>
            <person name="Wakimoto H."/>
            <person name="Yang C.C."/>
            <person name="Iwamoto M."/>
            <person name="Abe T."/>
            <person name="Yamada Y."/>
            <person name="Muto A."/>
            <person name="Inokuchi H."/>
            <person name="Ikemura T."/>
            <person name="Matsumoto T."/>
            <person name="Sasaki T."/>
            <person name="Itoh T."/>
        </authorList>
    </citation>
    <scope>NUCLEOTIDE SEQUENCE [LARGE SCALE GENOMIC DNA]</scope>
    <source>
        <strain evidence="3">cv. Nipponbare</strain>
    </source>
</reference>
<dbReference type="PaxDb" id="39947-A0A0P0VPN0"/>
<feature type="region of interest" description="Disordered" evidence="1">
    <location>
        <begin position="1"/>
        <end position="22"/>
    </location>
</feature>
<dbReference type="EMBL" id="AP014958">
    <property type="protein sequence ID" value="BAS80797.1"/>
    <property type="molecule type" value="Genomic_DNA"/>
</dbReference>
<feature type="region of interest" description="Disordered" evidence="1">
    <location>
        <begin position="36"/>
        <end position="58"/>
    </location>
</feature>
<protein>
    <submittedName>
        <fullName evidence="2">Os02g0735300 protein</fullName>
    </submittedName>
</protein>
<dbReference type="AlphaFoldDB" id="A0A0P0VPN0"/>
<keyword evidence="3" id="KW-1185">Reference proteome</keyword>
<dbReference type="InParanoid" id="A0A0P0VPN0"/>
<organism evidence="2 3">
    <name type="scientific">Oryza sativa subsp. japonica</name>
    <name type="common">Rice</name>
    <dbReference type="NCBI Taxonomy" id="39947"/>
    <lineage>
        <taxon>Eukaryota</taxon>
        <taxon>Viridiplantae</taxon>
        <taxon>Streptophyta</taxon>
        <taxon>Embryophyta</taxon>
        <taxon>Tracheophyta</taxon>
        <taxon>Spermatophyta</taxon>
        <taxon>Magnoliopsida</taxon>
        <taxon>Liliopsida</taxon>
        <taxon>Poales</taxon>
        <taxon>Poaceae</taxon>
        <taxon>BOP clade</taxon>
        <taxon>Oryzoideae</taxon>
        <taxon>Oryzeae</taxon>
        <taxon>Oryzinae</taxon>
        <taxon>Oryza</taxon>
        <taxon>Oryza sativa</taxon>
    </lineage>
</organism>
<reference evidence="2 3" key="3">
    <citation type="journal article" date="2013" name="Rice">
        <title>Improvement of the Oryza sativa Nipponbare reference genome using next generation sequence and optical map data.</title>
        <authorList>
            <person name="Kawahara Y."/>
            <person name="de la Bastide M."/>
            <person name="Hamilton J.P."/>
            <person name="Kanamori H."/>
            <person name="McCombie W.R."/>
            <person name="Ouyang S."/>
            <person name="Schwartz D.C."/>
            <person name="Tanaka T."/>
            <person name="Wu J."/>
            <person name="Zhou S."/>
            <person name="Childs K.L."/>
            <person name="Davidson R.M."/>
            <person name="Lin H."/>
            <person name="Quesada-Ocampo L."/>
            <person name="Vaillancourt B."/>
            <person name="Sakai H."/>
            <person name="Lee S.S."/>
            <person name="Kim J."/>
            <person name="Numa H."/>
            <person name="Itoh T."/>
            <person name="Buell C.R."/>
            <person name="Matsumoto T."/>
        </authorList>
    </citation>
    <scope>NUCLEOTIDE SEQUENCE [LARGE SCALE GENOMIC DNA]</scope>
    <source>
        <strain evidence="3">cv. Nipponbare</strain>
    </source>
</reference>
<evidence type="ECO:0000313" key="3">
    <source>
        <dbReference type="Proteomes" id="UP000059680"/>
    </source>
</evidence>
<evidence type="ECO:0000256" key="1">
    <source>
        <dbReference type="SAM" id="MobiDB-lite"/>
    </source>
</evidence>
<proteinExistence type="predicted"/>
<feature type="compositionally biased region" description="Basic and acidic residues" evidence="1">
    <location>
        <begin position="37"/>
        <end position="48"/>
    </location>
</feature>
<gene>
    <name evidence="2" type="ordered locus">Os02g0735300</name>
    <name evidence="2" type="ORF">OSNPB_020735300</name>
</gene>
<evidence type="ECO:0000313" key="2">
    <source>
        <dbReference type="EMBL" id="BAS80797.1"/>
    </source>
</evidence>